<dbReference type="Pfam" id="PF00128">
    <property type="entry name" value="Alpha-amylase"/>
    <property type="match status" value="1"/>
</dbReference>
<protein>
    <recommendedName>
        <fullName evidence="10">1,4-alpha-glucan branching enzyme GlgB</fullName>
        <ecNumber evidence="10">2.4.1.18</ecNumber>
    </recommendedName>
    <alternativeName>
        <fullName evidence="10">1,4-alpha-D-glucan:1,4-alpha-D-glucan 6-glucosyl-transferase</fullName>
    </alternativeName>
    <alternativeName>
        <fullName evidence="10">Alpha-(1-&gt;4)-glucan branching enzyme</fullName>
    </alternativeName>
    <alternativeName>
        <fullName evidence="10">Glycogen branching enzyme</fullName>
        <shortName evidence="10">BE</shortName>
    </alternativeName>
</protein>
<dbReference type="InterPro" id="IPR037439">
    <property type="entry name" value="Branching_enzy"/>
</dbReference>
<evidence type="ECO:0000259" key="12">
    <source>
        <dbReference type="SMART" id="SM00642"/>
    </source>
</evidence>
<gene>
    <name evidence="10 13" type="primary">glgB</name>
    <name evidence="13" type="ORF">ENSA7_18940</name>
</gene>
<dbReference type="InterPro" id="IPR006047">
    <property type="entry name" value="GH13_cat_dom"/>
</dbReference>
<dbReference type="NCBIfam" id="TIGR01515">
    <property type="entry name" value="branching_enzym"/>
    <property type="match status" value="1"/>
</dbReference>
<dbReference type="PANTHER" id="PTHR43651">
    <property type="entry name" value="1,4-ALPHA-GLUCAN-BRANCHING ENZYME"/>
    <property type="match status" value="1"/>
</dbReference>
<dbReference type="InterPro" id="IPR006407">
    <property type="entry name" value="GlgB"/>
</dbReference>
<evidence type="ECO:0000256" key="1">
    <source>
        <dbReference type="ARBA" id="ARBA00000826"/>
    </source>
</evidence>
<dbReference type="HAMAP" id="MF_00685">
    <property type="entry name" value="GlgB"/>
    <property type="match status" value="1"/>
</dbReference>
<dbReference type="GO" id="GO:0005829">
    <property type="term" value="C:cytosol"/>
    <property type="evidence" value="ECO:0007669"/>
    <property type="project" value="TreeGrafter"/>
</dbReference>
<evidence type="ECO:0000313" key="13">
    <source>
        <dbReference type="EMBL" id="PRQ08272.1"/>
    </source>
</evidence>
<dbReference type="InterPro" id="IPR006048">
    <property type="entry name" value="A-amylase/branching_C"/>
</dbReference>
<proteinExistence type="inferred from homology"/>
<dbReference type="NCBIfam" id="NF008967">
    <property type="entry name" value="PRK12313.1"/>
    <property type="match status" value="1"/>
</dbReference>
<evidence type="ECO:0000256" key="5">
    <source>
        <dbReference type="ARBA" id="ARBA00022600"/>
    </source>
</evidence>
<dbReference type="GO" id="GO:0003844">
    <property type="term" value="F:1,4-alpha-glucan branching enzyme activity"/>
    <property type="evidence" value="ECO:0007669"/>
    <property type="project" value="UniProtKB-UniRule"/>
</dbReference>
<keyword evidence="7 10" id="KW-0808">Transferase</keyword>
<dbReference type="InterPro" id="IPR013780">
    <property type="entry name" value="Glyco_hydro_b"/>
</dbReference>
<dbReference type="InterPro" id="IPR044143">
    <property type="entry name" value="GlgB_N_E_set_prok"/>
</dbReference>
<evidence type="ECO:0000256" key="2">
    <source>
        <dbReference type="ARBA" id="ARBA00002953"/>
    </source>
</evidence>
<dbReference type="UniPathway" id="UPA00164"/>
<comment type="function">
    <text evidence="2 10">Catalyzes the formation of the alpha-1,6-glucosidic linkages in glycogen by scission of a 1,4-alpha-linked oligosaccharide from growing alpha-1,4-glucan chains and the subsequent attachment of the oligosaccharide to the alpha-1,6 position.</text>
</comment>
<dbReference type="RefSeq" id="WP_106088917.1">
    <property type="nucleotide sequence ID" value="NZ_PVNL01000042.1"/>
</dbReference>
<comment type="pathway">
    <text evidence="3 10">Glycan biosynthesis; glycogen biosynthesis.</text>
</comment>
<comment type="subunit">
    <text evidence="10">Monomer.</text>
</comment>
<evidence type="ECO:0000256" key="9">
    <source>
        <dbReference type="ARBA" id="ARBA00023277"/>
    </source>
</evidence>
<dbReference type="SUPFAM" id="SSF51011">
    <property type="entry name" value="Glycosyl hydrolase domain"/>
    <property type="match status" value="1"/>
</dbReference>
<dbReference type="InterPro" id="IPR017853">
    <property type="entry name" value="GH"/>
</dbReference>
<dbReference type="CDD" id="cd02855">
    <property type="entry name" value="E_set_GBE_prok_N"/>
    <property type="match status" value="1"/>
</dbReference>
<evidence type="ECO:0000256" key="7">
    <source>
        <dbReference type="ARBA" id="ARBA00022679"/>
    </source>
</evidence>
<evidence type="ECO:0000313" key="14">
    <source>
        <dbReference type="Proteomes" id="UP000238823"/>
    </source>
</evidence>
<dbReference type="GO" id="GO:0004553">
    <property type="term" value="F:hydrolase activity, hydrolyzing O-glycosyl compounds"/>
    <property type="evidence" value="ECO:0007669"/>
    <property type="project" value="InterPro"/>
</dbReference>
<dbReference type="Gene3D" id="2.60.40.10">
    <property type="entry name" value="Immunoglobulins"/>
    <property type="match status" value="2"/>
</dbReference>
<dbReference type="OrthoDB" id="9800174at2"/>
<dbReference type="CDD" id="cd11322">
    <property type="entry name" value="AmyAc_Glg_BE"/>
    <property type="match status" value="1"/>
</dbReference>
<dbReference type="GO" id="GO:0005978">
    <property type="term" value="P:glycogen biosynthetic process"/>
    <property type="evidence" value="ECO:0007669"/>
    <property type="project" value="UniProtKB-UniRule"/>
</dbReference>
<feature type="active site" description="Nucleophile" evidence="10 11">
    <location>
        <position position="404"/>
    </location>
</feature>
<keyword evidence="9 10" id="KW-0119">Carbohydrate metabolism</keyword>
<dbReference type="SUPFAM" id="SSF81296">
    <property type="entry name" value="E set domains"/>
    <property type="match status" value="2"/>
</dbReference>
<organism evidence="13 14">
    <name type="scientific">Enhygromyxa salina</name>
    <dbReference type="NCBI Taxonomy" id="215803"/>
    <lineage>
        <taxon>Bacteria</taxon>
        <taxon>Pseudomonadati</taxon>
        <taxon>Myxococcota</taxon>
        <taxon>Polyangia</taxon>
        <taxon>Nannocystales</taxon>
        <taxon>Nannocystaceae</taxon>
        <taxon>Enhygromyxa</taxon>
    </lineage>
</organism>
<feature type="active site" description="Proton donor" evidence="10 11">
    <location>
        <position position="457"/>
    </location>
</feature>
<evidence type="ECO:0000256" key="8">
    <source>
        <dbReference type="ARBA" id="ARBA00023056"/>
    </source>
</evidence>
<dbReference type="Gene3D" id="2.60.40.1180">
    <property type="entry name" value="Golgi alpha-mannosidase II"/>
    <property type="match status" value="1"/>
</dbReference>
<dbReference type="Gene3D" id="3.20.20.80">
    <property type="entry name" value="Glycosidases"/>
    <property type="match status" value="1"/>
</dbReference>
<keyword evidence="5 10" id="KW-0321">Glycogen metabolism</keyword>
<dbReference type="Proteomes" id="UP000238823">
    <property type="component" value="Unassembled WGS sequence"/>
</dbReference>
<dbReference type="InterPro" id="IPR054169">
    <property type="entry name" value="GlgB_N"/>
</dbReference>
<accession>A0A2S9YTB2</accession>
<dbReference type="EMBL" id="PVNL01000042">
    <property type="protein sequence ID" value="PRQ08272.1"/>
    <property type="molecule type" value="Genomic_DNA"/>
</dbReference>
<dbReference type="AlphaFoldDB" id="A0A2S9YTB2"/>
<dbReference type="InterPro" id="IPR013783">
    <property type="entry name" value="Ig-like_fold"/>
</dbReference>
<dbReference type="FunFam" id="2.60.40.10:FF:000169">
    <property type="entry name" value="1,4-alpha-glucan branching enzyme GlgB"/>
    <property type="match status" value="1"/>
</dbReference>
<comment type="catalytic activity">
    <reaction evidence="1 10">
        <text>Transfers a segment of a (1-&gt;4)-alpha-D-glucan chain to a primary hydroxy group in a similar glucan chain.</text>
        <dbReference type="EC" id="2.4.1.18"/>
    </reaction>
</comment>
<evidence type="ECO:0000256" key="4">
    <source>
        <dbReference type="ARBA" id="ARBA00009000"/>
    </source>
</evidence>
<evidence type="ECO:0000256" key="6">
    <source>
        <dbReference type="ARBA" id="ARBA00022676"/>
    </source>
</evidence>
<feature type="domain" description="Glycosyl hydrolase family 13 catalytic" evidence="12">
    <location>
        <begin position="247"/>
        <end position="619"/>
    </location>
</feature>
<dbReference type="PIRSF" id="PIRSF000463">
    <property type="entry name" value="GlgB"/>
    <property type="match status" value="1"/>
</dbReference>
<name>A0A2S9YTB2_9BACT</name>
<sequence>MLTQAEITALVRAEHDDPFAVLGPHPSSDGLWIRALLPGAQAVELLDTDGTVISQLTSIHPDGLFELLLTTHPPAQTWAYQLQAHYPHGHTERIHDPYRFGSTLGELDRHLLGEGSHLRPWQVFGAHVCEQQGVAGVRFVVWAPNAARVAVIGDFNQWEPRRHPMRLHPSVGVWELFVPGVRAGATYKYELRTRDGRVLPGKADPYAFGSELRPASASVVRPEPRAKPLPDSRRRANARTAPVSIYEVHLGSWRRGPDNSFPTWESLAEQLPAYVAKLGFTHIELLPIAEHPFDGSWGYQVTGMFAPTSRFGDPAGLAKLIDACHASGLGVILDWVPAHFPNDAYSLVHFDGTELYEYADPREGFHKDWDTLIYNFGRTEVRNFLVGSALYWLECWGLDGLRVDAVASMLYRDYSREPGEWVPNIHGGRENLEAISLVRRVNEVIGAEAPGRVTVAEESTSWPGVSRPTDSGGLGFNYKWNLGWMHDTLGYFANDPLYRKHHHDKLTFSIMYAFDESFVLPLSHDEVVHGKRSLIDKMPGDRWQMFANLRAFFGYMWTHPGKKLLFMGGEFAQRREWNHDRALDWELLDASTEGSAEHRGVQALITDLNQLYRTRAALHELDCEPEGFEWIVVDDTVRSVLVFVRKAGAGECVMVACNFTPVPRPDYRIGVAVPGNWRVSLSTDASRYAGSDYPCTGKRPGAKPKPITSKPIAAHGHTQSITLNLPPLATVILEPNT</sequence>
<comment type="similarity">
    <text evidence="4 10">Belongs to the glycosyl hydrolase 13 family. GlgB subfamily.</text>
</comment>
<keyword evidence="6 10" id="KW-0328">Glycosyltransferase</keyword>
<dbReference type="Pfam" id="PF02806">
    <property type="entry name" value="Alpha-amylase_C"/>
    <property type="match status" value="1"/>
</dbReference>
<dbReference type="InterPro" id="IPR014756">
    <property type="entry name" value="Ig_E-set"/>
</dbReference>
<reference evidence="13 14" key="1">
    <citation type="submission" date="2018-03" db="EMBL/GenBank/DDBJ databases">
        <title>Draft Genome Sequences of the Obligatory Marine Myxobacteria Enhygromyxa salina SWB007.</title>
        <authorList>
            <person name="Poehlein A."/>
            <person name="Moghaddam J.A."/>
            <person name="Harms H."/>
            <person name="Alanjari M."/>
            <person name="Koenig G.M."/>
            <person name="Daniel R."/>
            <person name="Schaeberle T.F."/>
        </authorList>
    </citation>
    <scope>NUCLEOTIDE SEQUENCE [LARGE SCALE GENOMIC DNA]</scope>
    <source>
        <strain evidence="13 14">SWB007</strain>
    </source>
</reference>
<dbReference type="SUPFAM" id="SSF51445">
    <property type="entry name" value="(Trans)glycosidases"/>
    <property type="match status" value="1"/>
</dbReference>
<dbReference type="NCBIfam" id="NF003811">
    <property type="entry name" value="PRK05402.1"/>
    <property type="match status" value="1"/>
</dbReference>
<keyword evidence="8 10" id="KW-0320">Glycogen biosynthesis</keyword>
<evidence type="ECO:0000256" key="10">
    <source>
        <dbReference type="HAMAP-Rule" id="MF_00685"/>
    </source>
</evidence>
<evidence type="ECO:0000256" key="3">
    <source>
        <dbReference type="ARBA" id="ARBA00004964"/>
    </source>
</evidence>
<dbReference type="FunFam" id="3.20.20.80:FF:000003">
    <property type="entry name" value="1,4-alpha-glucan branching enzyme GlgB"/>
    <property type="match status" value="1"/>
</dbReference>
<dbReference type="GO" id="GO:0043169">
    <property type="term" value="F:cation binding"/>
    <property type="evidence" value="ECO:0007669"/>
    <property type="project" value="InterPro"/>
</dbReference>
<dbReference type="InterPro" id="IPR004193">
    <property type="entry name" value="Glyco_hydro_13_N"/>
</dbReference>
<dbReference type="PANTHER" id="PTHR43651:SF3">
    <property type="entry name" value="1,4-ALPHA-GLUCAN-BRANCHING ENZYME"/>
    <property type="match status" value="1"/>
</dbReference>
<dbReference type="Pfam" id="PF02922">
    <property type="entry name" value="CBM_48"/>
    <property type="match status" value="1"/>
</dbReference>
<dbReference type="SMART" id="SM00642">
    <property type="entry name" value="Aamy"/>
    <property type="match status" value="1"/>
</dbReference>
<dbReference type="FunFam" id="2.60.40.1180:FF:000002">
    <property type="entry name" value="1,4-alpha-glucan branching enzyme GlgB"/>
    <property type="match status" value="1"/>
</dbReference>
<comment type="caution">
    <text evidence="13">The sequence shown here is derived from an EMBL/GenBank/DDBJ whole genome shotgun (WGS) entry which is preliminary data.</text>
</comment>
<evidence type="ECO:0000256" key="11">
    <source>
        <dbReference type="PIRSR" id="PIRSR000463-1"/>
    </source>
</evidence>
<dbReference type="Pfam" id="PF22019">
    <property type="entry name" value="GlgB_N"/>
    <property type="match status" value="1"/>
</dbReference>
<dbReference type="EC" id="2.4.1.18" evidence="10"/>